<proteinExistence type="predicted"/>
<evidence type="ECO:0000313" key="3">
    <source>
        <dbReference type="EMBL" id="RFU61755.1"/>
    </source>
</evidence>
<dbReference type="InterPro" id="IPR051532">
    <property type="entry name" value="Ester_Hydrolysis_Enzymes"/>
</dbReference>
<keyword evidence="4" id="KW-1185">Reference proteome</keyword>
<dbReference type="InterPro" id="IPR036514">
    <property type="entry name" value="SGNH_hydro_sf"/>
</dbReference>
<feature type="domain" description="SGNH hydrolase-type esterase" evidence="2">
    <location>
        <begin position="40"/>
        <end position="229"/>
    </location>
</feature>
<feature type="signal peptide" evidence="1">
    <location>
        <begin position="1"/>
        <end position="26"/>
    </location>
</feature>
<dbReference type="Proteomes" id="UP000262939">
    <property type="component" value="Unassembled WGS sequence"/>
</dbReference>
<feature type="chain" id="PRO_5016604753" description="SGNH hydrolase-type esterase domain-containing protein" evidence="1">
    <location>
        <begin position="27"/>
        <end position="242"/>
    </location>
</feature>
<dbReference type="PANTHER" id="PTHR30383:SF5">
    <property type="entry name" value="SGNH HYDROLASE-TYPE ESTERASE DOMAIN-CONTAINING PROTEIN"/>
    <property type="match status" value="1"/>
</dbReference>
<evidence type="ECO:0000313" key="4">
    <source>
        <dbReference type="Proteomes" id="UP000262939"/>
    </source>
</evidence>
<sequence length="242" mass="26706">MNSKRKAAGFLVAGSLLFGLPFASYAKPQTAPVKTVQYVALGDSLAAGQTPERYLDYGYPDYVANTFTSNKYKLADFDNFGVPGYTSSQLLNDVTKSSKIRKEIKEATHVTIDIGANDLLGAIRTDPSKATDAIMAVSNNLQSILSTIDKLNPRVKVYVMGYYNPYPYMPKEEQASLLPLLNALNSQIESAAKKNRDVFVATEKQIAKKYKEYIPNPADIHLSKTGYKVVAAEFWKAIAKKK</sequence>
<dbReference type="OrthoDB" id="1815486at2"/>
<reference evidence="3 4" key="1">
    <citation type="submission" date="2018-08" db="EMBL/GenBank/DDBJ databases">
        <title>Bacillus chawlae sp. nov., Bacillus glennii sp. nov., and Bacillus saganii sp. nov. Isolated from the Vehicle Assembly Building at Kennedy Space Center where the Viking Spacecraft were Assembled.</title>
        <authorList>
            <person name="Seuylemezian A."/>
            <person name="Vaishampayan P."/>
        </authorList>
    </citation>
    <scope>NUCLEOTIDE SEQUENCE [LARGE SCALE GENOMIC DNA]</scope>
    <source>
        <strain evidence="3 4">V44-8</strain>
    </source>
</reference>
<dbReference type="SUPFAM" id="SSF52266">
    <property type="entry name" value="SGNH hydrolase"/>
    <property type="match status" value="1"/>
</dbReference>
<dbReference type="GO" id="GO:0004622">
    <property type="term" value="F:phosphatidylcholine lysophospholipase activity"/>
    <property type="evidence" value="ECO:0007669"/>
    <property type="project" value="TreeGrafter"/>
</dbReference>
<name>A0A372L8L8_9BACI</name>
<dbReference type="InterPro" id="IPR013830">
    <property type="entry name" value="SGNH_hydro"/>
</dbReference>
<organism evidence="3 4">
    <name type="scientific">Peribacillus glennii</name>
    <dbReference type="NCBI Taxonomy" id="2303991"/>
    <lineage>
        <taxon>Bacteria</taxon>
        <taxon>Bacillati</taxon>
        <taxon>Bacillota</taxon>
        <taxon>Bacilli</taxon>
        <taxon>Bacillales</taxon>
        <taxon>Bacillaceae</taxon>
        <taxon>Peribacillus</taxon>
    </lineage>
</organism>
<dbReference type="RefSeq" id="WP_117323662.1">
    <property type="nucleotide sequence ID" value="NZ_QVTD01000012.1"/>
</dbReference>
<keyword evidence="1" id="KW-0732">Signal</keyword>
<protein>
    <recommendedName>
        <fullName evidence="2">SGNH hydrolase-type esterase domain-containing protein</fullName>
    </recommendedName>
</protein>
<evidence type="ECO:0000256" key="1">
    <source>
        <dbReference type="SAM" id="SignalP"/>
    </source>
</evidence>
<dbReference type="EMBL" id="QVTD01000012">
    <property type="protein sequence ID" value="RFU61755.1"/>
    <property type="molecule type" value="Genomic_DNA"/>
</dbReference>
<dbReference type="AlphaFoldDB" id="A0A372L8L8"/>
<dbReference type="Gene3D" id="3.40.50.1110">
    <property type="entry name" value="SGNH hydrolase"/>
    <property type="match status" value="1"/>
</dbReference>
<accession>A0A372L8L8</accession>
<comment type="caution">
    <text evidence="3">The sequence shown here is derived from an EMBL/GenBank/DDBJ whole genome shotgun (WGS) entry which is preliminary data.</text>
</comment>
<evidence type="ECO:0000259" key="2">
    <source>
        <dbReference type="Pfam" id="PF13472"/>
    </source>
</evidence>
<dbReference type="PANTHER" id="PTHR30383">
    <property type="entry name" value="THIOESTERASE 1/PROTEASE 1/LYSOPHOSPHOLIPASE L1"/>
    <property type="match status" value="1"/>
</dbReference>
<gene>
    <name evidence="3" type="ORF">D0466_16565</name>
</gene>
<dbReference type="Pfam" id="PF13472">
    <property type="entry name" value="Lipase_GDSL_2"/>
    <property type="match status" value="1"/>
</dbReference>